<dbReference type="AlphaFoldDB" id="A0A246F3G6"/>
<feature type="signal peptide" evidence="5">
    <location>
        <begin position="1"/>
        <end position="37"/>
    </location>
</feature>
<keyword evidence="3" id="KW-0998">Cell outer membrane</keyword>
<evidence type="ECO:0000256" key="3">
    <source>
        <dbReference type="ARBA" id="ARBA00023237"/>
    </source>
</evidence>
<dbReference type="Pfam" id="PF00691">
    <property type="entry name" value="OmpA"/>
    <property type="match status" value="1"/>
</dbReference>
<dbReference type="InterPro" id="IPR006690">
    <property type="entry name" value="OMPA-like_CS"/>
</dbReference>
<comment type="subcellular location">
    <subcellularLocation>
        <location evidence="1">Cell outer membrane</location>
    </subcellularLocation>
</comment>
<organism evidence="7 8">
    <name type="scientific">Pseudomonas nitroreducens</name>
    <dbReference type="NCBI Taxonomy" id="46680"/>
    <lineage>
        <taxon>Bacteria</taxon>
        <taxon>Pseudomonadati</taxon>
        <taxon>Pseudomonadota</taxon>
        <taxon>Gammaproteobacteria</taxon>
        <taxon>Pseudomonadales</taxon>
        <taxon>Pseudomonadaceae</taxon>
        <taxon>Pseudomonas</taxon>
    </lineage>
</organism>
<dbReference type="CDD" id="cd07185">
    <property type="entry name" value="OmpA_C-like"/>
    <property type="match status" value="1"/>
</dbReference>
<evidence type="ECO:0000256" key="4">
    <source>
        <dbReference type="PROSITE-ProRule" id="PRU00473"/>
    </source>
</evidence>
<dbReference type="PRINTS" id="PR01021">
    <property type="entry name" value="OMPADOMAIN"/>
</dbReference>
<comment type="caution">
    <text evidence="7">The sequence shown here is derived from an EMBL/GenBank/DDBJ whole genome shotgun (WGS) entry which is preliminary data.</text>
</comment>
<accession>A0A246F3G6</accession>
<dbReference type="InterPro" id="IPR050330">
    <property type="entry name" value="Bact_OuterMem_StrucFunc"/>
</dbReference>
<dbReference type="RefSeq" id="WP_088421648.1">
    <property type="nucleotide sequence ID" value="NZ_NJBA01000014.1"/>
</dbReference>
<dbReference type="InterPro" id="IPR036737">
    <property type="entry name" value="OmpA-like_sf"/>
</dbReference>
<dbReference type="Proteomes" id="UP000198145">
    <property type="component" value="Unassembled WGS sequence"/>
</dbReference>
<evidence type="ECO:0000256" key="5">
    <source>
        <dbReference type="SAM" id="SignalP"/>
    </source>
</evidence>
<dbReference type="PROSITE" id="PS01068">
    <property type="entry name" value="OMPA_1"/>
    <property type="match status" value="1"/>
</dbReference>
<feature type="domain" description="OmpA-like" evidence="6">
    <location>
        <begin position="177"/>
        <end position="305"/>
    </location>
</feature>
<dbReference type="EMBL" id="NJBA01000014">
    <property type="protein sequence ID" value="OWP47540.1"/>
    <property type="molecule type" value="Genomic_DNA"/>
</dbReference>
<keyword evidence="2 4" id="KW-0472">Membrane</keyword>
<sequence length="308" mass="33108">MKSTMTGIGVPKHKRQLPLALTALAVIASLHAPLSQAFSDNDNIYGETYERTESVVANQAQIVMFRGQDNGKEAAHVYIDSQLQSALMPGGYTVFCTPAGEHSVESYIGDAPLYTGKRNPQSYAKLAGGQTYVLEAPVGAGQSTPIVHTGKDAEQSLQGLRRQIHVISRATSVVPCQTETKLTLRSDVLFKFGKSGYNDLTAEGHGQLRQVVDEIKQRGSNVGSVEVVGHADPIGKAQANQLLSQRRAETVRKVLLEQGIQSQLVHASGRGSSEPVVQCGRTRNAANIACNAPNRRVELIIQGQKGDQ</sequence>
<reference evidence="7 8" key="1">
    <citation type="submission" date="2017-06" db="EMBL/GenBank/DDBJ databases">
        <title>Draft genome of Pseudomonas nitroreducens DF05.</title>
        <authorList>
            <person name="Iyer R."/>
        </authorList>
    </citation>
    <scope>NUCLEOTIDE SEQUENCE [LARGE SCALE GENOMIC DNA]</scope>
    <source>
        <strain evidence="7 8">DF05</strain>
    </source>
</reference>
<keyword evidence="5" id="KW-0732">Signal</keyword>
<dbReference type="InterPro" id="IPR006664">
    <property type="entry name" value="OMP_bac"/>
</dbReference>
<dbReference type="PROSITE" id="PS51123">
    <property type="entry name" value="OMPA_2"/>
    <property type="match status" value="1"/>
</dbReference>
<gene>
    <name evidence="7" type="ORF">CEG18_27930</name>
</gene>
<dbReference type="PANTHER" id="PTHR30329:SF21">
    <property type="entry name" value="LIPOPROTEIN YIAD-RELATED"/>
    <property type="match status" value="1"/>
</dbReference>
<dbReference type="Gene3D" id="3.30.1330.60">
    <property type="entry name" value="OmpA-like domain"/>
    <property type="match status" value="1"/>
</dbReference>
<name>A0A246F3G6_PSENT</name>
<feature type="chain" id="PRO_5013326556" evidence="5">
    <location>
        <begin position="38"/>
        <end position="308"/>
    </location>
</feature>
<dbReference type="InterPro" id="IPR006665">
    <property type="entry name" value="OmpA-like"/>
</dbReference>
<keyword evidence="7" id="KW-0969">Cilium</keyword>
<evidence type="ECO:0000313" key="8">
    <source>
        <dbReference type="Proteomes" id="UP000198145"/>
    </source>
</evidence>
<keyword evidence="7" id="KW-0966">Cell projection</keyword>
<evidence type="ECO:0000256" key="1">
    <source>
        <dbReference type="ARBA" id="ARBA00004442"/>
    </source>
</evidence>
<dbReference type="PANTHER" id="PTHR30329">
    <property type="entry name" value="STATOR ELEMENT OF FLAGELLAR MOTOR COMPLEX"/>
    <property type="match status" value="1"/>
</dbReference>
<dbReference type="GO" id="GO:0009279">
    <property type="term" value="C:cell outer membrane"/>
    <property type="evidence" value="ECO:0007669"/>
    <property type="project" value="UniProtKB-SubCell"/>
</dbReference>
<proteinExistence type="predicted"/>
<dbReference type="SUPFAM" id="SSF103088">
    <property type="entry name" value="OmpA-like"/>
    <property type="match status" value="1"/>
</dbReference>
<evidence type="ECO:0000259" key="6">
    <source>
        <dbReference type="PROSITE" id="PS51123"/>
    </source>
</evidence>
<evidence type="ECO:0000313" key="7">
    <source>
        <dbReference type="EMBL" id="OWP47540.1"/>
    </source>
</evidence>
<protein>
    <submittedName>
        <fullName evidence="7">Flagellar motor protein MotB</fullName>
    </submittedName>
</protein>
<keyword evidence="7" id="KW-0282">Flagellum</keyword>
<evidence type="ECO:0000256" key="2">
    <source>
        <dbReference type="ARBA" id="ARBA00023136"/>
    </source>
</evidence>